<evidence type="ECO:0000256" key="1">
    <source>
        <dbReference type="SAM" id="Phobius"/>
    </source>
</evidence>
<keyword evidence="1" id="KW-1133">Transmembrane helix</keyword>
<dbReference type="AlphaFoldDB" id="A0A285UBD3"/>
<evidence type="ECO:0000313" key="2">
    <source>
        <dbReference type="EMBL" id="SOC39224.1"/>
    </source>
</evidence>
<dbReference type="OrthoDB" id="2959458at2"/>
<dbReference type="Proteomes" id="UP000219252">
    <property type="component" value="Unassembled WGS sequence"/>
</dbReference>
<gene>
    <name evidence="2" type="ORF">SAMN05877842_105112</name>
</gene>
<evidence type="ECO:0000313" key="3">
    <source>
        <dbReference type="Proteomes" id="UP000219252"/>
    </source>
</evidence>
<organism evidence="2 3">
    <name type="scientific">Ureibacillus acetophenoni</name>
    <dbReference type="NCBI Taxonomy" id="614649"/>
    <lineage>
        <taxon>Bacteria</taxon>
        <taxon>Bacillati</taxon>
        <taxon>Bacillota</taxon>
        <taxon>Bacilli</taxon>
        <taxon>Bacillales</taxon>
        <taxon>Caryophanaceae</taxon>
        <taxon>Ureibacillus</taxon>
    </lineage>
</organism>
<feature type="transmembrane region" description="Helical" evidence="1">
    <location>
        <begin position="206"/>
        <end position="223"/>
    </location>
</feature>
<keyword evidence="3" id="KW-1185">Reference proteome</keyword>
<keyword evidence="1" id="KW-0812">Transmembrane</keyword>
<feature type="transmembrane region" description="Helical" evidence="1">
    <location>
        <begin position="39"/>
        <end position="58"/>
    </location>
</feature>
<dbReference type="RefSeq" id="WP_097149305.1">
    <property type="nucleotide sequence ID" value="NZ_OBQC01000005.1"/>
</dbReference>
<dbReference type="EMBL" id="OBQC01000005">
    <property type="protein sequence ID" value="SOC39224.1"/>
    <property type="molecule type" value="Genomic_DNA"/>
</dbReference>
<reference evidence="3" key="1">
    <citation type="submission" date="2017-08" db="EMBL/GenBank/DDBJ databases">
        <authorList>
            <person name="Varghese N."/>
            <person name="Submissions S."/>
        </authorList>
    </citation>
    <scope>NUCLEOTIDE SEQUENCE [LARGE SCALE GENOMIC DNA]</scope>
    <source>
        <strain evidence="3">JC23</strain>
    </source>
</reference>
<protein>
    <submittedName>
        <fullName evidence="2">Uncharacterized protein</fullName>
    </submittedName>
</protein>
<feature type="transmembrane region" description="Helical" evidence="1">
    <location>
        <begin position="230"/>
        <end position="248"/>
    </location>
</feature>
<name>A0A285UBD3_9BACL</name>
<proteinExistence type="predicted"/>
<sequence length="391" mass="45117">MDRIKKVMDDAYREGKFSDEKKSETLVVIQNRKKTFQPVPVVATLFITILILLISTMIPPTEQVEYVSTERADVNLEEAYMERIHLGFNITTEEQLENYLSESDWLLQRALESGNSVFYHSPQLNQWERKDLATLLHYLYIWRDTYGSKALPFDTTVTTFYDVLREAPFYVKVLSDFFDDEPYMTSMEEIGEIPVTNFGAMSQGNQIGLIITIIFFIILFVWNTKSRVNLLFRLIPIVIILMCLIPFVSPVKNDYAYDETSIMQVAQKQLDLDGGLLENAATFNNARYGLISVNAKRYMVTFIEDEHGYSYSRSVGGSDWVMEDLNMGNGTMEYIFGFFKGHPYSKVKLVGDGGQEVEIHVTPGESVIKKVELTNDSYRYYYYDDKGNEIQ</sequence>
<accession>A0A285UBD3</accession>
<keyword evidence="1" id="KW-0472">Membrane</keyword>